<comment type="caution">
    <text evidence="2">The sequence shown here is derived from an EMBL/GenBank/DDBJ whole genome shotgun (WGS) entry which is preliminary data.</text>
</comment>
<name>A0A484B1L1_DRONA</name>
<gene>
    <name evidence="2" type="ORF">AWZ03_011872</name>
</gene>
<dbReference type="EMBL" id="LSRL02000317">
    <property type="protein sequence ID" value="TDG41711.1"/>
    <property type="molecule type" value="Genomic_DNA"/>
</dbReference>
<sequence length="68" mass="7134">MISSLRSPRCHNARPLSTPHRCGHVDSSAAETEYEHFVDKVSSNSSSSSGSGNSNNCYSNGNCSAVSA</sequence>
<evidence type="ECO:0000256" key="1">
    <source>
        <dbReference type="SAM" id="MobiDB-lite"/>
    </source>
</evidence>
<organism evidence="2 3">
    <name type="scientific">Drosophila navojoa</name>
    <name type="common">Fruit fly</name>
    <dbReference type="NCBI Taxonomy" id="7232"/>
    <lineage>
        <taxon>Eukaryota</taxon>
        <taxon>Metazoa</taxon>
        <taxon>Ecdysozoa</taxon>
        <taxon>Arthropoda</taxon>
        <taxon>Hexapoda</taxon>
        <taxon>Insecta</taxon>
        <taxon>Pterygota</taxon>
        <taxon>Neoptera</taxon>
        <taxon>Endopterygota</taxon>
        <taxon>Diptera</taxon>
        <taxon>Brachycera</taxon>
        <taxon>Muscomorpha</taxon>
        <taxon>Ephydroidea</taxon>
        <taxon>Drosophilidae</taxon>
        <taxon>Drosophila</taxon>
    </lineage>
</organism>
<evidence type="ECO:0000313" key="2">
    <source>
        <dbReference type="EMBL" id="TDG41711.1"/>
    </source>
</evidence>
<evidence type="ECO:0000313" key="3">
    <source>
        <dbReference type="Proteomes" id="UP000295192"/>
    </source>
</evidence>
<protein>
    <submittedName>
        <fullName evidence="2">Uncharacterized protein</fullName>
    </submittedName>
</protein>
<feature type="region of interest" description="Disordered" evidence="1">
    <location>
        <begin position="1"/>
        <end position="68"/>
    </location>
</feature>
<keyword evidence="3" id="KW-1185">Reference proteome</keyword>
<accession>A0A484B1L1</accession>
<dbReference type="Proteomes" id="UP000295192">
    <property type="component" value="Unassembled WGS sequence"/>
</dbReference>
<dbReference type="AlphaFoldDB" id="A0A484B1L1"/>
<proteinExistence type="predicted"/>
<feature type="compositionally biased region" description="Low complexity" evidence="1">
    <location>
        <begin position="42"/>
        <end position="68"/>
    </location>
</feature>
<reference evidence="2 3" key="1">
    <citation type="journal article" date="2019" name="J. Hered.">
        <title>An Improved Genome Assembly for Drosophila navojoa, the Basal Species in the mojavensis Cluster.</title>
        <authorList>
            <person name="Vanderlinde T."/>
            <person name="Dupim E.G."/>
            <person name="Nazario-Yepiz N.O."/>
            <person name="Carvalho A.B."/>
        </authorList>
    </citation>
    <scope>NUCLEOTIDE SEQUENCE [LARGE SCALE GENOMIC DNA]</scope>
    <source>
        <strain evidence="2">Navoj_Jal97</strain>
        <tissue evidence="2">Whole organism</tissue>
    </source>
</reference>